<reference evidence="1" key="1">
    <citation type="journal article" date="2023" name="G3 (Bethesda)">
        <title>A reference genome for the long-term kleptoplast-retaining sea slug Elysia crispata morphotype clarki.</title>
        <authorList>
            <person name="Eastman K.E."/>
            <person name="Pendleton A.L."/>
            <person name="Shaikh M.A."/>
            <person name="Suttiyut T."/>
            <person name="Ogas R."/>
            <person name="Tomko P."/>
            <person name="Gavelis G."/>
            <person name="Widhalm J.R."/>
            <person name="Wisecaver J.H."/>
        </authorList>
    </citation>
    <scope>NUCLEOTIDE SEQUENCE</scope>
    <source>
        <strain evidence="1">ECLA1</strain>
    </source>
</reference>
<protein>
    <submittedName>
        <fullName evidence="1">Uncharacterized protein</fullName>
    </submittedName>
</protein>
<comment type="caution">
    <text evidence="1">The sequence shown here is derived from an EMBL/GenBank/DDBJ whole genome shotgun (WGS) entry which is preliminary data.</text>
</comment>
<proteinExistence type="predicted"/>
<dbReference type="Proteomes" id="UP001283361">
    <property type="component" value="Unassembled WGS sequence"/>
</dbReference>
<evidence type="ECO:0000313" key="2">
    <source>
        <dbReference type="Proteomes" id="UP001283361"/>
    </source>
</evidence>
<dbReference type="AlphaFoldDB" id="A0AAE0XVE2"/>
<keyword evidence="2" id="KW-1185">Reference proteome</keyword>
<name>A0AAE0XVE2_9GAST</name>
<dbReference type="EMBL" id="JAWDGP010007564">
    <property type="protein sequence ID" value="KAK3713262.1"/>
    <property type="molecule type" value="Genomic_DNA"/>
</dbReference>
<sequence>MYTFCKADRQYQSVCQLFFLNKLGLKVSSDKIIRKSYETAVIDNQRTVTNAADLKGKHGSRNPVHKIVHEGMGQYHPLVPHSRREHAPLRRYLPSDLSLPEVY</sequence>
<gene>
    <name evidence="1" type="ORF">RRG08_043844</name>
</gene>
<evidence type="ECO:0000313" key="1">
    <source>
        <dbReference type="EMBL" id="KAK3713262.1"/>
    </source>
</evidence>
<organism evidence="1 2">
    <name type="scientific">Elysia crispata</name>
    <name type="common">lettuce slug</name>
    <dbReference type="NCBI Taxonomy" id="231223"/>
    <lineage>
        <taxon>Eukaryota</taxon>
        <taxon>Metazoa</taxon>
        <taxon>Spiralia</taxon>
        <taxon>Lophotrochozoa</taxon>
        <taxon>Mollusca</taxon>
        <taxon>Gastropoda</taxon>
        <taxon>Heterobranchia</taxon>
        <taxon>Euthyneura</taxon>
        <taxon>Panpulmonata</taxon>
        <taxon>Sacoglossa</taxon>
        <taxon>Placobranchoidea</taxon>
        <taxon>Plakobranchidae</taxon>
        <taxon>Elysia</taxon>
    </lineage>
</organism>
<accession>A0AAE0XVE2</accession>